<dbReference type="EMBL" id="AP014959">
    <property type="protein sequence ID" value="BAS86147.1"/>
    <property type="molecule type" value="Genomic_DNA"/>
</dbReference>
<reference evidence="2" key="1">
    <citation type="journal article" date="2005" name="Nature">
        <title>The map-based sequence of the rice genome.</title>
        <authorList>
            <consortium name="International rice genome sequencing project (IRGSP)"/>
            <person name="Matsumoto T."/>
            <person name="Wu J."/>
            <person name="Kanamori H."/>
            <person name="Katayose Y."/>
            <person name="Fujisawa M."/>
            <person name="Namiki N."/>
            <person name="Mizuno H."/>
            <person name="Yamamoto K."/>
            <person name="Antonio B.A."/>
            <person name="Baba T."/>
            <person name="Sakata K."/>
            <person name="Nagamura Y."/>
            <person name="Aoki H."/>
            <person name="Arikawa K."/>
            <person name="Arita K."/>
            <person name="Bito T."/>
            <person name="Chiden Y."/>
            <person name="Fujitsuka N."/>
            <person name="Fukunaka R."/>
            <person name="Hamada M."/>
            <person name="Harada C."/>
            <person name="Hayashi A."/>
            <person name="Hijishita S."/>
            <person name="Honda M."/>
            <person name="Hosokawa S."/>
            <person name="Ichikawa Y."/>
            <person name="Idonuma A."/>
            <person name="Iijima M."/>
            <person name="Ikeda M."/>
            <person name="Ikeno M."/>
            <person name="Ito K."/>
            <person name="Ito S."/>
            <person name="Ito T."/>
            <person name="Ito Y."/>
            <person name="Ito Y."/>
            <person name="Iwabuchi A."/>
            <person name="Kamiya K."/>
            <person name="Karasawa W."/>
            <person name="Kurita K."/>
            <person name="Katagiri S."/>
            <person name="Kikuta A."/>
            <person name="Kobayashi H."/>
            <person name="Kobayashi N."/>
            <person name="Machita K."/>
            <person name="Maehara T."/>
            <person name="Masukawa M."/>
            <person name="Mizubayashi T."/>
            <person name="Mukai Y."/>
            <person name="Nagasaki H."/>
            <person name="Nagata Y."/>
            <person name="Naito S."/>
            <person name="Nakashima M."/>
            <person name="Nakama Y."/>
            <person name="Nakamichi Y."/>
            <person name="Nakamura M."/>
            <person name="Meguro A."/>
            <person name="Negishi M."/>
            <person name="Ohta I."/>
            <person name="Ohta T."/>
            <person name="Okamoto M."/>
            <person name="Ono N."/>
            <person name="Saji S."/>
            <person name="Sakaguchi M."/>
            <person name="Sakai K."/>
            <person name="Shibata M."/>
            <person name="Shimokawa T."/>
            <person name="Song J."/>
            <person name="Takazaki Y."/>
            <person name="Terasawa K."/>
            <person name="Tsugane M."/>
            <person name="Tsuji K."/>
            <person name="Ueda S."/>
            <person name="Waki K."/>
            <person name="Yamagata H."/>
            <person name="Yamamoto M."/>
            <person name="Yamamoto S."/>
            <person name="Yamane H."/>
            <person name="Yoshiki S."/>
            <person name="Yoshihara R."/>
            <person name="Yukawa K."/>
            <person name="Zhong H."/>
            <person name="Yano M."/>
            <person name="Yuan Q."/>
            <person name="Ouyang S."/>
            <person name="Liu J."/>
            <person name="Jones K.M."/>
            <person name="Gansberger K."/>
            <person name="Moffat K."/>
            <person name="Hill J."/>
            <person name="Bera J."/>
            <person name="Fadrosh D."/>
            <person name="Jin S."/>
            <person name="Johri S."/>
            <person name="Kim M."/>
            <person name="Overton L."/>
            <person name="Reardon M."/>
            <person name="Tsitrin T."/>
            <person name="Vuong H."/>
            <person name="Weaver B."/>
            <person name="Ciecko A."/>
            <person name="Tallon L."/>
            <person name="Jackson J."/>
            <person name="Pai G."/>
            <person name="Aken S.V."/>
            <person name="Utterback T."/>
            <person name="Reidmuller S."/>
            <person name="Feldblyum T."/>
            <person name="Hsiao J."/>
            <person name="Zismann V."/>
            <person name="Iobst S."/>
            <person name="de Vazeille A.R."/>
            <person name="Buell C.R."/>
            <person name="Ying K."/>
            <person name="Li Y."/>
            <person name="Lu T."/>
            <person name="Huang Y."/>
            <person name="Zhao Q."/>
            <person name="Feng Q."/>
            <person name="Zhang L."/>
            <person name="Zhu J."/>
            <person name="Weng Q."/>
            <person name="Mu J."/>
            <person name="Lu Y."/>
            <person name="Fan D."/>
            <person name="Liu Y."/>
            <person name="Guan J."/>
            <person name="Zhang Y."/>
            <person name="Yu S."/>
            <person name="Liu X."/>
            <person name="Zhang Y."/>
            <person name="Hong G."/>
            <person name="Han B."/>
            <person name="Choisne N."/>
            <person name="Demange N."/>
            <person name="Orjeda G."/>
            <person name="Samain S."/>
            <person name="Cattolico L."/>
            <person name="Pelletier E."/>
            <person name="Couloux A."/>
            <person name="Segurens B."/>
            <person name="Wincker P."/>
            <person name="D'Hont A."/>
            <person name="Scarpelli C."/>
            <person name="Weissenbach J."/>
            <person name="Salanoubat M."/>
            <person name="Quetier F."/>
            <person name="Yu Y."/>
            <person name="Kim H.R."/>
            <person name="Rambo T."/>
            <person name="Currie J."/>
            <person name="Collura K."/>
            <person name="Luo M."/>
            <person name="Yang T."/>
            <person name="Ammiraju J.S.S."/>
            <person name="Engler F."/>
            <person name="Soderlund C."/>
            <person name="Wing R.A."/>
            <person name="Palmer L.E."/>
            <person name="de la Bastide M."/>
            <person name="Spiegel L."/>
            <person name="Nascimento L."/>
            <person name="Zutavern T."/>
            <person name="O'Shaughnessy A."/>
            <person name="Dike S."/>
            <person name="Dedhia N."/>
            <person name="Preston R."/>
            <person name="Balija V."/>
            <person name="McCombie W.R."/>
            <person name="Chow T."/>
            <person name="Chen H."/>
            <person name="Chung M."/>
            <person name="Chen C."/>
            <person name="Shaw J."/>
            <person name="Wu H."/>
            <person name="Hsiao K."/>
            <person name="Chao Y."/>
            <person name="Chu M."/>
            <person name="Cheng C."/>
            <person name="Hour A."/>
            <person name="Lee P."/>
            <person name="Lin S."/>
            <person name="Lin Y."/>
            <person name="Liou J."/>
            <person name="Liu S."/>
            <person name="Hsing Y."/>
            <person name="Raghuvanshi S."/>
            <person name="Mohanty A."/>
            <person name="Bharti A.K."/>
            <person name="Gaur A."/>
            <person name="Gupta V."/>
            <person name="Kumar D."/>
            <person name="Ravi V."/>
            <person name="Vij S."/>
            <person name="Kapur A."/>
            <person name="Khurana P."/>
            <person name="Khurana P."/>
            <person name="Khurana J.P."/>
            <person name="Tyagi A.K."/>
            <person name="Gaikwad K."/>
            <person name="Singh A."/>
            <person name="Dalal V."/>
            <person name="Srivastava S."/>
            <person name="Dixit A."/>
            <person name="Pal A.K."/>
            <person name="Ghazi I.A."/>
            <person name="Yadav M."/>
            <person name="Pandit A."/>
            <person name="Bhargava A."/>
            <person name="Sureshbabu K."/>
            <person name="Batra K."/>
            <person name="Sharma T.R."/>
            <person name="Mohapatra T."/>
            <person name="Singh N.K."/>
            <person name="Messing J."/>
            <person name="Nelson A.B."/>
            <person name="Fuks G."/>
            <person name="Kavchok S."/>
            <person name="Keizer G."/>
            <person name="Linton E."/>
            <person name="Llaca V."/>
            <person name="Song R."/>
            <person name="Tanyolac B."/>
            <person name="Young S."/>
            <person name="Ho-Il K."/>
            <person name="Hahn J.H."/>
            <person name="Sangsakoo G."/>
            <person name="Vanavichit A."/>
            <person name="de Mattos Luiz.A.T."/>
            <person name="Zimmer P.D."/>
            <person name="Malone G."/>
            <person name="Dellagostin O."/>
            <person name="de Oliveira A.C."/>
            <person name="Bevan M."/>
            <person name="Bancroft I."/>
            <person name="Minx P."/>
            <person name="Cordum H."/>
            <person name="Wilson R."/>
            <person name="Cheng Z."/>
            <person name="Jin W."/>
            <person name="Jiang J."/>
            <person name="Leong S.A."/>
            <person name="Iwama H."/>
            <person name="Gojobori T."/>
            <person name="Itoh T."/>
            <person name="Niimura Y."/>
            <person name="Fujii Y."/>
            <person name="Habara T."/>
            <person name="Sakai H."/>
            <person name="Sato Y."/>
            <person name="Wilson G."/>
            <person name="Kumar K."/>
            <person name="McCouch S."/>
            <person name="Juretic N."/>
            <person name="Hoen D."/>
            <person name="Wright S."/>
            <person name="Bruskiewich R."/>
            <person name="Bureau T."/>
            <person name="Miyao A."/>
            <person name="Hirochika H."/>
            <person name="Nishikawa T."/>
            <person name="Kadowaki K."/>
            <person name="Sugiura M."/>
            <person name="Burr B."/>
            <person name="Sasaki T."/>
        </authorList>
    </citation>
    <scope>NUCLEOTIDE SEQUENCE [LARGE SCALE GENOMIC DNA]</scope>
    <source>
        <strain evidence="2">cv. Nipponbare</strain>
    </source>
</reference>
<organism evidence="1 2">
    <name type="scientific">Oryza sativa subsp. japonica</name>
    <name type="common">Rice</name>
    <dbReference type="NCBI Taxonomy" id="39947"/>
    <lineage>
        <taxon>Eukaryota</taxon>
        <taxon>Viridiplantae</taxon>
        <taxon>Streptophyta</taxon>
        <taxon>Embryophyta</taxon>
        <taxon>Tracheophyta</taxon>
        <taxon>Spermatophyta</taxon>
        <taxon>Magnoliopsida</taxon>
        <taxon>Liliopsida</taxon>
        <taxon>Poales</taxon>
        <taxon>Poaceae</taxon>
        <taxon>BOP clade</taxon>
        <taxon>Oryzoideae</taxon>
        <taxon>Oryzeae</taxon>
        <taxon>Oryzinae</taxon>
        <taxon>Oryza</taxon>
        <taxon>Oryza sativa</taxon>
    </lineage>
</organism>
<proteinExistence type="predicted"/>
<dbReference type="Proteomes" id="UP000059680">
    <property type="component" value="Chromosome 3"/>
</dbReference>
<name>A0A0P0W2U1_ORYSJ</name>
<keyword evidence="2" id="KW-1185">Reference proteome</keyword>
<reference evidence="1 2" key="3">
    <citation type="journal article" date="2013" name="Rice">
        <title>Improvement of the Oryza sativa Nipponbare reference genome using next generation sequence and optical map data.</title>
        <authorList>
            <person name="Kawahara Y."/>
            <person name="de la Bastide M."/>
            <person name="Hamilton J.P."/>
            <person name="Kanamori H."/>
            <person name="McCombie W.R."/>
            <person name="Ouyang S."/>
            <person name="Schwartz D.C."/>
            <person name="Tanaka T."/>
            <person name="Wu J."/>
            <person name="Zhou S."/>
            <person name="Childs K.L."/>
            <person name="Davidson R.M."/>
            <person name="Lin H."/>
            <person name="Quesada-Ocampo L."/>
            <person name="Vaillancourt B."/>
            <person name="Sakai H."/>
            <person name="Lee S.S."/>
            <person name="Kim J."/>
            <person name="Numa H."/>
            <person name="Itoh T."/>
            <person name="Buell C.R."/>
            <person name="Matsumoto T."/>
        </authorList>
    </citation>
    <scope>NUCLEOTIDE SEQUENCE [LARGE SCALE GENOMIC DNA]</scope>
    <source>
        <strain evidence="2">cv. Nipponbare</strain>
    </source>
</reference>
<evidence type="ECO:0000313" key="2">
    <source>
        <dbReference type="Proteomes" id="UP000059680"/>
    </source>
</evidence>
<gene>
    <name evidence="1" type="ordered locus">Os03g0723901</name>
    <name evidence="1" type="ORF">OSNPB_030723901</name>
</gene>
<reference evidence="1 2" key="2">
    <citation type="journal article" date="2013" name="Plant Cell Physiol.">
        <title>Rice Annotation Project Database (RAP-DB): an integrative and interactive database for rice genomics.</title>
        <authorList>
            <person name="Sakai H."/>
            <person name="Lee S.S."/>
            <person name="Tanaka T."/>
            <person name="Numa H."/>
            <person name="Kim J."/>
            <person name="Kawahara Y."/>
            <person name="Wakimoto H."/>
            <person name="Yang C.C."/>
            <person name="Iwamoto M."/>
            <person name="Abe T."/>
            <person name="Yamada Y."/>
            <person name="Muto A."/>
            <person name="Inokuchi H."/>
            <person name="Ikemura T."/>
            <person name="Matsumoto T."/>
            <person name="Sasaki T."/>
            <person name="Itoh T."/>
        </authorList>
    </citation>
    <scope>NUCLEOTIDE SEQUENCE [LARGE SCALE GENOMIC DNA]</scope>
    <source>
        <strain evidence="2">cv. Nipponbare</strain>
    </source>
</reference>
<dbReference type="PaxDb" id="39947-A0A0P0W2U1"/>
<accession>A0A0P0W2U1</accession>
<dbReference type="AlphaFoldDB" id="A0A0P0W2U1"/>
<sequence length="126" mass="13321">MWRAGAHRATTYVLRFPVVGASFTMYTGGPLVEAFHVAAAVEVADVASSGCSTGMAGTSAITTAKANSVANTMGTSWTSWPPSARACTTTGRRSAHRRGYWLLPNLPTSNFRNTFKVVVPGDGRQP</sequence>
<evidence type="ECO:0000313" key="1">
    <source>
        <dbReference type="EMBL" id="BAS86147.1"/>
    </source>
</evidence>
<dbReference type="InParanoid" id="A0A0P0W2U1"/>
<protein>
    <submittedName>
        <fullName evidence="1">Os03g0723901 protein</fullName>
    </submittedName>
</protein>